<evidence type="ECO:0000256" key="10">
    <source>
        <dbReference type="SAM" id="MobiDB-lite"/>
    </source>
</evidence>
<dbReference type="InterPro" id="IPR006182">
    <property type="entry name" value="FliF_N_dom"/>
</dbReference>
<dbReference type="GO" id="GO:0005886">
    <property type="term" value="C:plasma membrane"/>
    <property type="evidence" value="ECO:0007669"/>
    <property type="project" value="UniProtKB-SubCell"/>
</dbReference>
<accession>A0A562J701</accession>
<evidence type="ECO:0000256" key="7">
    <source>
        <dbReference type="ARBA" id="ARBA00023136"/>
    </source>
</evidence>
<sequence length="526" mass="58546">MADQIKNIVKSIKDFWDKISIKSRKIIIGGFAGIVVASLIIVLVLNNKEYVVLFSGIDKEETAEVMKQLQENNVDYKYEKDGTILIPEAQESTLRMQLAQSGHPRSGTNYDVFTENIDFMTTDYEKRQYEIFQLQERLQSSIMTIDGVKEAIVTINVPEEKNFAWETNTTEPSASVKVNLKNGKSLSSSQTDGIMQLVVKSVKGLKEENVAIIDTDGNSLVASGEIKQTNTIKLKLEIEKQFEKETIKNVSEFLAKIYGEENIKVSAKCTINFDKKISEMLQYLPDEETKLGVPGSTQNQREITGPGETVGGISGTESNAEVPTYPGVVVEGDNIYFKDSNSINYLVSQLKEQIEHNPGEIEQLTVAAVINKASIRDEELTEVKELIAFSAGISTEDIALHNMLFYDPNAPAQPAISDEVNTEQITMREILIYGGIALAVLSVLIFILSIVLRKRKKKKEALEAAKSKAEAEAAAAGDFSWQDIQDGIKLQETQEQAIKKQLKEFTTTNPEIAAQLIRTWIKGDEE</sequence>
<feature type="domain" description="Flagellar M-ring N-terminal" evidence="12">
    <location>
        <begin position="46"/>
        <end position="220"/>
    </location>
</feature>
<name>A0A562J701_9FIRM</name>
<comment type="subcellular location">
    <subcellularLocation>
        <location evidence="1 9">Bacterial flagellum basal body</location>
    </subcellularLocation>
    <subcellularLocation>
        <location evidence="2">Cell membrane</location>
        <topology evidence="2">Multi-pass membrane protein</topology>
    </subcellularLocation>
</comment>
<evidence type="ECO:0000313" key="15">
    <source>
        <dbReference type="Proteomes" id="UP000315343"/>
    </source>
</evidence>
<keyword evidence="14" id="KW-0282">Flagellum</keyword>
<comment type="similarity">
    <text evidence="3 9">Belongs to the FliF family.</text>
</comment>
<evidence type="ECO:0000256" key="4">
    <source>
        <dbReference type="ARBA" id="ARBA00022475"/>
    </source>
</evidence>
<dbReference type="EMBL" id="VLKH01000008">
    <property type="protein sequence ID" value="TWH78745.1"/>
    <property type="molecule type" value="Genomic_DNA"/>
</dbReference>
<dbReference type="OrthoDB" id="9807026at2"/>
<keyword evidence="7 11" id="KW-0472">Membrane</keyword>
<dbReference type="InterPro" id="IPR013556">
    <property type="entry name" value="Flag_M-ring_C"/>
</dbReference>
<dbReference type="GO" id="GO:0003774">
    <property type="term" value="F:cytoskeletal motor activity"/>
    <property type="evidence" value="ECO:0007669"/>
    <property type="project" value="InterPro"/>
</dbReference>
<evidence type="ECO:0000256" key="11">
    <source>
        <dbReference type="SAM" id="Phobius"/>
    </source>
</evidence>
<dbReference type="AlphaFoldDB" id="A0A562J701"/>
<reference evidence="14 15" key="1">
    <citation type="submission" date="2019-07" db="EMBL/GenBank/DDBJ databases">
        <title>Genomic Encyclopedia of Type Strains, Phase I: the one thousand microbial genomes (KMG-I) project.</title>
        <authorList>
            <person name="Kyrpides N."/>
        </authorList>
    </citation>
    <scope>NUCLEOTIDE SEQUENCE [LARGE SCALE GENOMIC DNA]</scope>
    <source>
        <strain evidence="14 15">DSM 13558</strain>
    </source>
</reference>
<keyword evidence="6 11" id="KW-1133">Transmembrane helix</keyword>
<dbReference type="NCBIfam" id="TIGR00206">
    <property type="entry name" value="fliF"/>
    <property type="match status" value="1"/>
</dbReference>
<dbReference type="GO" id="GO:0071973">
    <property type="term" value="P:bacterial-type flagellum-dependent cell motility"/>
    <property type="evidence" value="ECO:0007669"/>
    <property type="project" value="InterPro"/>
</dbReference>
<evidence type="ECO:0000256" key="8">
    <source>
        <dbReference type="ARBA" id="ARBA00023143"/>
    </source>
</evidence>
<feature type="transmembrane region" description="Helical" evidence="11">
    <location>
        <begin position="430"/>
        <end position="452"/>
    </location>
</feature>
<keyword evidence="15" id="KW-1185">Reference proteome</keyword>
<evidence type="ECO:0000256" key="1">
    <source>
        <dbReference type="ARBA" id="ARBA00004117"/>
    </source>
</evidence>
<gene>
    <name evidence="14" type="ORF">LY60_02773</name>
</gene>
<dbReference type="InterPro" id="IPR043427">
    <property type="entry name" value="YscJ/FliF"/>
</dbReference>
<dbReference type="InterPro" id="IPR000067">
    <property type="entry name" value="FlgMring_FliF"/>
</dbReference>
<dbReference type="PANTHER" id="PTHR30046:SF0">
    <property type="entry name" value="FLAGELLAR M-RING PROTEIN"/>
    <property type="match status" value="1"/>
</dbReference>
<comment type="function">
    <text evidence="9">The M ring may be actively involved in energy transduction.</text>
</comment>
<evidence type="ECO:0000256" key="9">
    <source>
        <dbReference type="PIRNR" id="PIRNR004862"/>
    </source>
</evidence>
<evidence type="ECO:0000256" key="2">
    <source>
        <dbReference type="ARBA" id="ARBA00004651"/>
    </source>
</evidence>
<keyword evidence="4" id="KW-1003">Cell membrane</keyword>
<feature type="domain" description="Flagellar M-ring C-terminal" evidence="13">
    <location>
        <begin position="254"/>
        <end position="396"/>
    </location>
</feature>
<feature type="region of interest" description="Disordered" evidence="10">
    <location>
        <begin position="289"/>
        <end position="318"/>
    </location>
</feature>
<dbReference type="Proteomes" id="UP000315343">
    <property type="component" value="Unassembled WGS sequence"/>
</dbReference>
<dbReference type="Pfam" id="PF01514">
    <property type="entry name" value="YscJ_FliF"/>
    <property type="match status" value="1"/>
</dbReference>
<dbReference type="GO" id="GO:0009431">
    <property type="term" value="C:bacterial-type flagellum basal body, MS ring"/>
    <property type="evidence" value="ECO:0007669"/>
    <property type="project" value="InterPro"/>
</dbReference>
<dbReference type="InterPro" id="IPR045851">
    <property type="entry name" value="AMP-bd_C_sf"/>
</dbReference>
<keyword evidence="5 11" id="KW-0812">Transmembrane</keyword>
<keyword evidence="8 9" id="KW-0975">Bacterial flagellum</keyword>
<evidence type="ECO:0000256" key="6">
    <source>
        <dbReference type="ARBA" id="ARBA00022989"/>
    </source>
</evidence>
<keyword evidence="14" id="KW-0969">Cilium</keyword>
<dbReference type="PANTHER" id="PTHR30046">
    <property type="entry name" value="FLAGELLAR M-RING PROTEIN"/>
    <property type="match status" value="1"/>
</dbReference>
<dbReference type="Gene3D" id="3.30.300.30">
    <property type="match status" value="1"/>
</dbReference>
<dbReference type="Pfam" id="PF08345">
    <property type="entry name" value="YscJ_FliF_C"/>
    <property type="match status" value="1"/>
</dbReference>
<keyword evidence="14" id="KW-0966">Cell projection</keyword>
<dbReference type="RefSeq" id="WP_145084822.1">
    <property type="nucleotide sequence ID" value="NZ_VLKH01000008.1"/>
</dbReference>
<comment type="caution">
    <text evidence="14">The sequence shown here is derived from an EMBL/GenBank/DDBJ whole genome shotgun (WGS) entry which is preliminary data.</text>
</comment>
<organism evidence="14 15">
    <name type="scientific">Sedimentibacter saalensis</name>
    <dbReference type="NCBI Taxonomy" id="130788"/>
    <lineage>
        <taxon>Bacteria</taxon>
        <taxon>Bacillati</taxon>
        <taxon>Bacillota</taxon>
        <taxon>Tissierellia</taxon>
        <taxon>Sedimentibacter</taxon>
    </lineage>
</organism>
<protein>
    <recommendedName>
        <fullName evidence="9">Flagellar M-ring protein</fullName>
    </recommendedName>
</protein>
<proteinExistence type="inferred from homology"/>
<evidence type="ECO:0000259" key="12">
    <source>
        <dbReference type="Pfam" id="PF01514"/>
    </source>
</evidence>
<evidence type="ECO:0000256" key="3">
    <source>
        <dbReference type="ARBA" id="ARBA00007971"/>
    </source>
</evidence>
<dbReference type="PIRSF" id="PIRSF004862">
    <property type="entry name" value="FliF"/>
    <property type="match status" value="1"/>
</dbReference>
<evidence type="ECO:0000256" key="5">
    <source>
        <dbReference type="ARBA" id="ARBA00022692"/>
    </source>
</evidence>
<feature type="transmembrane region" description="Helical" evidence="11">
    <location>
        <begin position="26"/>
        <end position="45"/>
    </location>
</feature>
<dbReference type="PRINTS" id="PR01009">
    <property type="entry name" value="FLGMRINGFLIF"/>
</dbReference>
<evidence type="ECO:0000313" key="14">
    <source>
        <dbReference type="EMBL" id="TWH78745.1"/>
    </source>
</evidence>
<evidence type="ECO:0000259" key="13">
    <source>
        <dbReference type="Pfam" id="PF08345"/>
    </source>
</evidence>